<protein>
    <submittedName>
        <fullName evidence="1">32549_t:CDS:1</fullName>
    </submittedName>
</protein>
<sequence length="317" mass="35146">APNVVLLSRENYLMLLRLMEQNEAPITIDDEDLQLNTEEITTQESGPQLNYEEHTQYCTSNSQSNTVEKITIQESAVQNLSFDVKEDSANKKSNPSDDSNDSAFVQLSNAIEKDQKNEIKGLDSVASPLNHEESGVRNEIQVLESSIQEQSTNNSQLNTTKESGAQNLSFDIEEDNTNKNANFSDDSDAFISVAQSLNQKKSDGQLFNAIEKDQRNESHSSVQDILASSSIINSQVPSTPPQNITKGNLSDLFIDYQALKQSNDSLSTTTGDTDFLHSNNQDESTKESHKSDSEIENQKYVNAYQGESNEADECSNL</sequence>
<feature type="non-terminal residue" evidence="1">
    <location>
        <position position="317"/>
    </location>
</feature>
<feature type="non-terminal residue" evidence="1">
    <location>
        <position position="1"/>
    </location>
</feature>
<name>A0ACA9Q8Q8_9GLOM</name>
<reference evidence="1" key="1">
    <citation type="submission" date="2021-06" db="EMBL/GenBank/DDBJ databases">
        <authorList>
            <person name="Kallberg Y."/>
            <person name="Tangrot J."/>
            <person name="Rosling A."/>
        </authorList>
    </citation>
    <scope>NUCLEOTIDE SEQUENCE</scope>
    <source>
        <strain evidence="1">MA461A</strain>
    </source>
</reference>
<dbReference type="Proteomes" id="UP000789920">
    <property type="component" value="Unassembled WGS sequence"/>
</dbReference>
<keyword evidence="2" id="KW-1185">Reference proteome</keyword>
<proteinExistence type="predicted"/>
<organism evidence="1 2">
    <name type="scientific">Racocetra persica</name>
    <dbReference type="NCBI Taxonomy" id="160502"/>
    <lineage>
        <taxon>Eukaryota</taxon>
        <taxon>Fungi</taxon>
        <taxon>Fungi incertae sedis</taxon>
        <taxon>Mucoromycota</taxon>
        <taxon>Glomeromycotina</taxon>
        <taxon>Glomeromycetes</taxon>
        <taxon>Diversisporales</taxon>
        <taxon>Gigasporaceae</taxon>
        <taxon>Racocetra</taxon>
    </lineage>
</organism>
<accession>A0ACA9Q8Q8</accession>
<dbReference type="EMBL" id="CAJVQC010029288">
    <property type="protein sequence ID" value="CAG8742239.1"/>
    <property type="molecule type" value="Genomic_DNA"/>
</dbReference>
<gene>
    <name evidence="1" type="ORF">RPERSI_LOCUS13270</name>
</gene>
<comment type="caution">
    <text evidence="1">The sequence shown here is derived from an EMBL/GenBank/DDBJ whole genome shotgun (WGS) entry which is preliminary data.</text>
</comment>
<evidence type="ECO:0000313" key="1">
    <source>
        <dbReference type="EMBL" id="CAG8742239.1"/>
    </source>
</evidence>
<evidence type="ECO:0000313" key="2">
    <source>
        <dbReference type="Proteomes" id="UP000789920"/>
    </source>
</evidence>